<reference evidence="1" key="1">
    <citation type="submission" date="2023-07" db="EMBL/GenBank/DDBJ databases">
        <title>Black Yeasts Isolated from many extreme environments.</title>
        <authorList>
            <person name="Coleine C."/>
            <person name="Stajich J.E."/>
            <person name="Selbmann L."/>
        </authorList>
    </citation>
    <scope>NUCLEOTIDE SEQUENCE</scope>
    <source>
        <strain evidence="1">CCFEE 5485</strain>
    </source>
</reference>
<comment type="caution">
    <text evidence="1">The sequence shown here is derived from an EMBL/GenBank/DDBJ whole genome shotgun (WGS) entry which is preliminary data.</text>
</comment>
<dbReference type="Proteomes" id="UP001274830">
    <property type="component" value="Unassembled WGS sequence"/>
</dbReference>
<evidence type="ECO:0000313" key="2">
    <source>
        <dbReference type="Proteomes" id="UP001274830"/>
    </source>
</evidence>
<proteinExistence type="predicted"/>
<protein>
    <submittedName>
        <fullName evidence="1">Uncharacterized protein</fullName>
    </submittedName>
</protein>
<organism evidence="1 2">
    <name type="scientific">Recurvomyces mirabilis</name>
    <dbReference type="NCBI Taxonomy" id="574656"/>
    <lineage>
        <taxon>Eukaryota</taxon>
        <taxon>Fungi</taxon>
        <taxon>Dikarya</taxon>
        <taxon>Ascomycota</taxon>
        <taxon>Pezizomycotina</taxon>
        <taxon>Dothideomycetes</taxon>
        <taxon>Dothideomycetidae</taxon>
        <taxon>Mycosphaerellales</taxon>
        <taxon>Teratosphaeriaceae</taxon>
        <taxon>Recurvomyces</taxon>
    </lineage>
</organism>
<accession>A0AAE0TM38</accession>
<dbReference type="AlphaFoldDB" id="A0AAE0TM38"/>
<sequence>MDEQSDKVAEQARKYSGSVGRGLLNEQLAEIIEFSSDAQRRDWFERHENVPFWYERFDKSGLTPKLSSLADSWVEIEENVKRAAVQLDRPSKAASSKLVKAFGMYRFKAWSKEHWTLVPRPALSIVNHEKIRAMICVALETLGPHNGFPFELQCGQDVCIDGYDTLLLPPTGGGMAILFWIDLE</sequence>
<keyword evidence="2" id="KW-1185">Reference proteome</keyword>
<name>A0AAE0TM38_9PEZI</name>
<gene>
    <name evidence="1" type="ORF">LTR78_010650</name>
</gene>
<dbReference type="EMBL" id="JAUTXT010000083">
    <property type="protein sequence ID" value="KAK3669464.1"/>
    <property type="molecule type" value="Genomic_DNA"/>
</dbReference>
<evidence type="ECO:0000313" key="1">
    <source>
        <dbReference type="EMBL" id="KAK3669464.1"/>
    </source>
</evidence>